<dbReference type="EMBL" id="QLLG01000158">
    <property type="protein sequence ID" value="RMX67773.1"/>
    <property type="molecule type" value="Genomic_DNA"/>
</dbReference>
<evidence type="ECO:0000313" key="2">
    <source>
        <dbReference type="EMBL" id="RMX67773.1"/>
    </source>
</evidence>
<keyword evidence="1" id="KW-1133">Transmembrane helix</keyword>
<protein>
    <submittedName>
        <fullName evidence="2">Uncharacterized protein</fullName>
    </submittedName>
</protein>
<evidence type="ECO:0000313" key="5">
    <source>
        <dbReference type="Proteomes" id="UP000286097"/>
    </source>
</evidence>
<dbReference type="EMBL" id="QKXF01000092">
    <property type="protein sequence ID" value="RQM17639.1"/>
    <property type="molecule type" value="Genomic_DNA"/>
</dbReference>
<evidence type="ECO:0000313" key="4">
    <source>
        <dbReference type="Proteomes" id="UP000282087"/>
    </source>
</evidence>
<evidence type="ECO:0000313" key="3">
    <source>
        <dbReference type="EMBL" id="RQM17639.1"/>
    </source>
</evidence>
<proteinExistence type="predicted"/>
<keyword evidence="4" id="KW-1185">Reference proteome</keyword>
<dbReference type="Proteomes" id="UP000282087">
    <property type="component" value="Unassembled WGS sequence"/>
</dbReference>
<feature type="transmembrane region" description="Helical" evidence="1">
    <location>
        <begin position="63"/>
        <end position="81"/>
    </location>
</feature>
<keyword evidence="1" id="KW-0472">Membrane</keyword>
<dbReference type="VEuPathDB" id="FungiDB:DD237_001593"/>
<evidence type="ECO:0000256" key="1">
    <source>
        <dbReference type="SAM" id="Phobius"/>
    </source>
</evidence>
<name>A0A3M6VNR3_9STRA</name>
<keyword evidence="1" id="KW-0812">Transmembrane</keyword>
<comment type="caution">
    <text evidence="2">The sequence shown here is derived from an EMBL/GenBank/DDBJ whole genome shotgun (WGS) entry which is preliminary data.</text>
</comment>
<dbReference type="Proteomes" id="UP000286097">
    <property type="component" value="Unassembled WGS sequence"/>
</dbReference>
<feature type="transmembrane region" description="Helical" evidence="1">
    <location>
        <begin position="34"/>
        <end position="51"/>
    </location>
</feature>
<sequence length="84" mass="8984">MKRNVQLIVVGLLLLLALVGVIVASVAYSTAWGLFVSFLWITALAIPSILYRVNAINGSQMGWLLASDVFVLASFMSLALVSGE</sequence>
<organism evidence="2 4">
    <name type="scientific">Peronospora effusa</name>
    <dbReference type="NCBI Taxonomy" id="542832"/>
    <lineage>
        <taxon>Eukaryota</taxon>
        <taxon>Sar</taxon>
        <taxon>Stramenopiles</taxon>
        <taxon>Oomycota</taxon>
        <taxon>Peronosporomycetes</taxon>
        <taxon>Peronosporales</taxon>
        <taxon>Peronosporaceae</taxon>
        <taxon>Peronospora</taxon>
    </lineage>
</organism>
<accession>A0A3M6VNR3</accession>
<dbReference type="AlphaFoldDB" id="A0A3M6VNR3"/>
<gene>
    <name evidence="3" type="ORF">DD237_001593</name>
    <name evidence="2" type="ORF">DD238_000758</name>
</gene>
<reference evidence="4 5" key="1">
    <citation type="submission" date="2018-06" db="EMBL/GenBank/DDBJ databases">
        <title>Comparative genomics of downy mildews reveals potential adaptations to biotrophy.</title>
        <authorList>
            <person name="Fletcher K."/>
            <person name="Klosterman S.J."/>
            <person name="Derevnina L."/>
            <person name="Martin F."/>
            <person name="Koike S."/>
            <person name="Reyes Chin-Wo S."/>
            <person name="Mou B."/>
            <person name="Michelmore R."/>
        </authorList>
    </citation>
    <scope>NUCLEOTIDE SEQUENCE [LARGE SCALE GENOMIC DNA]</scope>
    <source>
        <strain evidence="3 5">R13</strain>
        <strain evidence="2 4">R14</strain>
    </source>
</reference>